<dbReference type="SUPFAM" id="SSF49879">
    <property type="entry name" value="SMAD/FHA domain"/>
    <property type="match status" value="1"/>
</dbReference>
<dbReference type="Proteomes" id="UP000823865">
    <property type="component" value="Unassembled WGS sequence"/>
</dbReference>
<name>A0A9E2L7T6_9BACT</name>
<accession>A0A9E2L7T6</accession>
<dbReference type="AlphaFoldDB" id="A0A9E2L7T6"/>
<organism evidence="2 3">
    <name type="scientific">Candidatus Paraprevotella stercoravium</name>
    <dbReference type="NCBI Taxonomy" id="2838725"/>
    <lineage>
        <taxon>Bacteria</taxon>
        <taxon>Pseudomonadati</taxon>
        <taxon>Bacteroidota</taxon>
        <taxon>Bacteroidia</taxon>
        <taxon>Bacteroidales</taxon>
        <taxon>Prevotellaceae</taxon>
        <taxon>Paraprevotella</taxon>
    </lineage>
</organism>
<dbReference type="CDD" id="cd20335">
    <property type="entry name" value="BRcat_RBR"/>
    <property type="match status" value="1"/>
</dbReference>
<comment type="caution">
    <text evidence="2">The sequence shown here is derived from an EMBL/GenBank/DDBJ whole genome shotgun (WGS) entry which is preliminary data.</text>
</comment>
<protein>
    <submittedName>
        <fullName evidence="2">FHA domain-containing protein</fullName>
    </submittedName>
</protein>
<evidence type="ECO:0000313" key="3">
    <source>
        <dbReference type="Proteomes" id="UP000823865"/>
    </source>
</evidence>
<gene>
    <name evidence="2" type="ORF">H9789_12645</name>
</gene>
<dbReference type="EMBL" id="JAHLFU010000262">
    <property type="protein sequence ID" value="MBU3854637.1"/>
    <property type="molecule type" value="Genomic_DNA"/>
</dbReference>
<dbReference type="InterPro" id="IPR000253">
    <property type="entry name" value="FHA_dom"/>
</dbReference>
<evidence type="ECO:0000313" key="2">
    <source>
        <dbReference type="EMBL" id="MBU3854637.1"/>
    </source>
</evidence>
<proteinExistence type="predicted"/>
<evidence type="ECO:0000259" key="1">
    <source>
        <dbReference type="Pfam" id="PF00498"/>
    </source>
</evidence>
<reference evidence="2" key="2">
    <citation type="submission" date="2021-04" db="EMBL/GenBank/DDBJ databases">
        <authorList>
            <person name="Gilroy R."/>
        </authorList>
    </citation>
    <scope>NUCLEOTIDE SEQUENCE</scope>
    <source>
        <strain evidence="2">G3-2149</strain>
    </source>
</reference>
<dbReference type="Pfam" id="PF00498">
    <property type="entry name" value="FHA"/>
    <property type="match status" value="1"/>
</dbReference>
<dbReference type="Gene3D" id="2.60.200.20">
    <property type="match status" value="1"/>
</dbReference>
<reference evidence="2" key="1">
    <citation type="journal article" date="2021" name="PeerJ">
        <title>Extensive microbial diversity within the chicken gut microbiome revealed by metagenomics and culture.</title>
        <authorList>
            <person name="Gilroy R."/>
            <person name="Ravi A."/>
            <person name="Getino M."/>
            <person name="Pursley I."/>
            <person name="Horton D.L."/>
            <person name="Alikhan N.F."/>
            <person name="Baker D."/>
            <person name="Gharbi K."/>
            <person name="Hall N."/>
            <person name="Watson M."/>
            <person name="Adriaenssens E.M."/>
            <person name="Foster-Nyarko E."/>
            <person name="Jarju S."/>
            <person name="Secka A."/>
            <person name="Antonio M."/>
            <person name="Oren A."/>
            <person name="Chaudhuri R.R."/>
            <person name="La Ragione R."/>
            <person name="Hildebrand F."/>
            <person name="Pallen M.J."/>
        </authorList>
    </citation>
    <scope>NUCLEOTIDE SEQUENCE</scope>
    <source>
        <strain evidence="2">G3-2149</strain>
    </source>
</reference>
<feature type="domain" description="FHA" evidence="1">
    <location>
        <begin position="154"/>
        <end position="227"/>
    </location>
</feature>
<sequence>MTDNKLLMIRCQNPDCGKVFKMRHPGKSGIYGIVCPHCGNKIRVRIPEQVHEDTRQTGSSDKQPLKLEGDFVVGEHYRSECPHCARQIAFESGKRGDHVFHCPECDGLIAIYVRDKTRPVVVTTDTVQLVKGRLTLIRKGWLNRKYPLNAGKTIVGREDVEMPSDIPVKGDNTVSRRSVEIDVRQDERGYSFKLTVLKSTNPVLHNNIPLMEGESVSLNFGDSIILGKTQFRFEKDN</sequence>
<dbReference type="InterPro" id="IPR008984">
    <property type="entry name" value="SMAD_FHA_dom_sf"/>
</dbReference>